<name>A0A9P0E7W4_NEZVI</name>
<dbReference type="Pfam" id="PF01757">
    <property type="entry name" value="Acyl_transf_3"/>
    <property type="match status" value="1"/>
</dbReference>
<feature type="transmembrane region" description="Helical" evidence="1">
    <location>
        <begin position="323"/>
        <end position="346"/>
    </location>
</feature>
<keyword evidence="1" id="KW-1133">Transmembrane helix</keyword>
<dbReference type="EMBL" id="OV725077">
    <property type="protein sequence ID" value="CAH1392495.1"/>
    <property type="molecule type" value="Genomic_DNA"/>
</dbReference>
<gene>
    <name evidence="4" type="ORF">NEZAVI_LOCUS3303</name>
</gene>
<feature type="transmembrane region" description="Helical" evidence="1">
    <location>
        <begin position="217"/>
        <end position="240"/>
    </location>
</feature>
<evidence type="ECO:0000256" key="2">
    <source>
        <dbReference type="SAM" id="SignalP"/>
    </source>
</evidence>
<dbReference type="SMART" id="SM00703">
    <property type="entry name" value="NRF"/>
    <property type="match status" value="1"/>
</dbReference>
<keyword evidence="2" id="KW-0732">Signal</keyword>
<dbReference type="PANTHER" id="PTHR11161">
    <property type="entry name" value="O-ACYLTRANSFERASE"/>
    <property type="match status" value="1"/>
</dbReference>
<feature type="transmembrane region" description="Helical" evidence="1">
    <location>
        <begin position="460"/>
        <end position="481"/>
    </location>
</feature>
<feature type="domain" description="Nose resistant-to-fluoxetine protein N-terminal" evidence="3">
    <location>
        <begin position="53"/>
        <end position="192"/>
    </location>
</feature>
<feature type="transmembrane region" description="Helical" evidence="1">
    <location>
        <begin position="366"/>
        <end position="389"/>
    </location>
</feature>
<feature type="chain" id="PRO_5040164153" description="Nose resistant-to-fluoxetine protein N-terminal domain-containing protein" evidence="2">
    <location>
        <begin position="16"/>
        <end position="493"/>
    </location>
</feature>
<dbReference type="AlphaFoldDB" id="A0A9P0E7W4"/>
<evidence type="ECO:0000313" key="5">
    <source>
        <dbReference type="Proteomes" id="UP001152798"/>
    </source>
</evidence>
<keyword evidence="5" id="KW-1185">Reference proteome</keyword>
<dbReference type="InterPro" id="IPR052728">
    <property type="entry name" value="O2_lipid_transport_reg"/>
</dbReference>
<keyword evidence="1" id="KW-0472">Membrane</keyword>
<dbReference type="OrthoDB" id="10006435at2759"/>
<feature type="signal peptide" evidence="2">
    <location>
        <begin position="1"/>
        <end position="15"/>
    </location>
</feature>
<dbReference type="InterPro" id="IPR002656">
    <property type="entry name" value="Acyl_transf_3_dom"/>
</dbReference>
<evidence type="ECO:0000259" key="3">
    <source>
        <dbReference type="SMART" id="SM00703"/>
    </source>
</evidence>
<keyword evidence="1" id="KW-0812">Transmembrane</keyword>
<sequence length="493" mass="56784">MRLIVLLLIASSCAAAGLSTPEELYVRFLDKIIAKLNDLVEHTDEPSKEDQQRIQCIYGIDNFVRHATSSWALSMIDSATKLQSGLLRGNLIDLGQYDECVKVNVKPEDLNRTDGPSFSGQHCLVSFNIHVPNNTMNLNGVPKNLRDIFGVDYIPITMSQCYPSLCESWVLEEVLNSIFSVPDNVLEMFGVNYQVTVSISKNDCSTLDKGPIDAAEWTFAAVVIFIIIVTAISTSLDYFYIEVQSRNRPKTNTEELVVAFSLYTNVRKLLDTHMPPDAMTSLNGMKFFSMAWVVVSHRYRYLATEPLANLLDFPEEIKKLMKMFLLSGPLAVDSFFLISGLLNTYTFCFMREKNRRYTPLDVINGYIHRFFRLTPAYLMMIGFTATWLYRLRDGPVWYRFVGITRDQCRENYWQNIVYLNNYINPDTYCMMQSWYLAADMQMFWLSPFVIYPLWRWPIYGIIEVILLTVASILSPMLVSYFEQIKTPIPMTTE</sequence>
<dbReference type="Proteomes" id="UP001152798">
    <property type="component" value="Chromosome 1"/>
</dbReference>
<feature type="transmembrane region" description="Helical" evidence="1">
    <location>
        <begin position="434"/>
        <end position="454"/>
    </location>
</feature>
<dbReference type="Pfam" id="PF20146">
    <property type="entry name" value="NRF"/>
    <property type="match status" value="1"/>
</dbReference>
<protein>
    <recommendedName>
        <fullName evidence="3">Nose resistant-to-fluoxetine protein N-terminal domain-containing protein</fullName>
    </recommendedName>
</protein>
<proteinExistence type="predicted"/>
<dbReference type="PANTHER" id="PTHR11161:SF71">
    <property type="entry name" value="NOSE RESISTANT-TO-FLUOXETINE PROTEIN N-TERMINAL DOMAIN-CONTAINING PROTEIN"/>
    <property type="match status" value="1"/>
</dbReference>
<dbReference type="GO" id="GO:0016747">
    <property type="term" value="F:acyltransferase activity, transferring groups other than amino-acyl groups"/>
    <property type="evidence" value="ECO:0007669"/>
    <property type="project" value="InterPro"/>
</dbReference>
<accession>A0A9P0E7W4</accession>
<organism evidence="4 5">
    <name type="scientific">Nezara viridula</name>
    <name type="common">Southern green stink bug</name>
    <name type="synonym">Cimex viridulus</name>
    <dbReference type="NCBI Taxonomy" id="85310"/>
    <lineage>
        <taxon>Eukaryota</taxon>
        <taxon>Metazoa</taxon>
        <taxon>Ecdysozoa</taxon>
        <taxon>Arthropoda</taxon>
        <taxon>Hexapoda</taxon>
        <taxon>Insecta</taxon>
        <taxon>Pterygota</taxon>
        <taxon>Neoptera</taxon>
        <taxon>Paraneoptera</taxon>
        <taxon>Hemiptera</taxon>
        <taxon>Heteroptera</taxon>
        <taxon>Panheteroptera</taxon>
        <taxon>Pentatomomorpha</taxon>
        <taxon>Pentatomoidea</taxon>
        <taxon>Pentatomidae</taxon>
        <taxon>Pentatominae</taxon>
        <taxon>Nezara</taxon>
    </lineage>
</organism>
<evidence type="ECO:0000256" key="1">
    <source>
        <dbReference type="SAM" id="Phobius"/>
    </source>
</evidence>
<reference evidence="4" key="1">
    <citation type="submission" date="2022-01" db="EMBL/GenBank/DDBJ databases">
        <authorList>
            <person name="King R."/>
        </authorList>
    </citation>
    <scope>NUCLEOTIDE SEQUENCE</scope>
</reference>
<dbReference type="InterPro" id="IPR006621">
    <property type="entry name" value="Nose-resist-to-fluoxetine_N"/>
</dbReference>
<evidence type="ECO:0000313" key="4">
    <source>
        <dbReference type="EMBL" id="CAH1392495.1"/>
    </source>
</evidence>